<dbReference type="InterPro" id="IPR008686">
    <property type="entry name" value="RNA_pol_mitovir"/>
</dbReference>
<organism evidence="4">
    <name type="scientific">Thrips tabaci associated mitovirus 3</name>
    <dbReference type="NCBI Taxonomy" id="2767211"/>
    <lineage>
        <taxon>Viruses</taxon>
        <taxon>Riboviria</taxon>
        <taxon>Orthornavirae</taxon>
        <taxon>Lenarviricota</taxon>
        <taxon>Howeltoviricetes</taxon>
        <taxon>Cryppavirales</taxon>
        <taxon>Mitoviridae</taxon>
        <taxon>Mitovirus</taxon>
    </lineage>
</organism>
<evidence type="ECO:0000256" key="2">
    <source>
        <dbReference type="ARBA" id="ARBA00022679"/>
    </source>
</evidence>
<name>A0A7G9IR97_9VIRU</name>
<dbReference type="PANTHER" id="PTHR34456">
    <property type="entry name" value="MITOVIRUS RNA-DEPENDENT RNA POLYMERASE"/>
    <property type="match status" value="1"/>
</dbReference>
<dbReference type="InterPro" id="IPR043502">
    <property type="entry name" value="DNA/RNA_pol_sf"/>
</dbReference>
<protein>
    <submittedName>
        <fullName evidence="4">Putative RNA dependent RNA polymerase</fullName>
    </submittedName>
</protein>
<keyword evidence="1" id="KW-0696">RNA-directed RNA polymerase</keyword>
<dbReference type="SUPFAM" id="SSF56672">
    <property type="entry name" value="DNA/RNA polymerases"/>
    <property type="match status" value="1"/>
</dbReference>
<reference evidence="4" key="1">
    <citation type="submission" date="2019-11" db="EMBL/GenBank/DDBJ databases">
        <title>Complexity of the virome associated to tospovirus-transmitting thrips species.</title>
        <authorList>
            <person name="Chiapello M."/>
            <person name="Bosco L."/>
            <person name="Ciuffo M."/>
            <person name="Ottati S."/>
            <person name="Vallino M."/>
            <person name="Salem N."/>
            <person name="Rosa C."/>
            <person name="Tavella L."/>
            <person name="Turina M."/>
        </authorList>
    </citation>
    <scope>NUCLEOTIDE SEQUENCE</scope>
    <source>
        <strain evidence="4">ThassRNAV23</strain>
    </source>
</reference>
<dbReference type="EMBL" id="MN714686">
    <property type="protein sequence ID" value="QNM37829.1"/>
    <property type="molecule type" value="Genomic_RNA"/>
</dbReference>
<evidence type="ECO:0000256" key="3">
    <source>
        <dbReference type="ARBA" id="ARBA00022695"/>
    </source>
</evidence>
<dbReference type="PANTHER" id="PTHR34456:SF13">
    <property type="entry name" value="REVERSE TRANSCRIPTASE DOMAIN-CONTAINING PROTEIN"/>
    <property type="match status" value="1"/>
</dbReference>
<proteinExistence type="predicted"/>
<keyword evidence="2" id="KW-0808">Transferase</keyword>
<keyword evidence="3" id="KW-0548">Nucleotidyltransferase</keyword>
<evidence type="ECO:0000256" key="1">
    <source>
        <dbReference type="ARBA" id="ARBA00022484"/>
    </source>
</evidence>
<accession>A0A7G9IR97</accession>
<dbReference type="Pfam" id="PF05919">
    <property type="entry name" value="Mitovir_RNA_pol"/>
    <property type="match status" value="1"/>
</dbReference>
<evidence type="ECO:0000313" key="4">
    <source>
        <dbReference type="EMBL" id="QNM37829.1"/>
    </source>
</evidence>
<sequence length="871" mass="100646">MENKETKNSFFSNFKLYKDVYKAGSMIKLSNEKHLKLVLKEIGWRIVTLSLLSTKETSRFRMLHNFGMHLIKMNKHHGEVYTVKYLKACQLSIQKKIAGQPFKSLREVEPDYNFPRLSKSGLPSVIKITDRSSICNDSFRIIRLWLSIFSIYRIIKIPFSPKLNTITDNFVGSQIHLDDFNHWLNNNSNLWLTKFSNMNIGVLKSYRILPILKSSPQGPKSFSHLIGSYIGLRDSSLWPHIQEFIRLTDSKNINTLFRNIEFCISKYNITSKVSNNHLGKLSFKEESAGKLRVFAMVDIITQSLFYPLHISLFSLFKKLPNDCTHDQNKGFRYAQELSLKYNCSFGFDLSAATDRLPLSSQVSVLNSIFGSNIGTLWGKILVERDFIISENQYGIEPGKVRYSVGQPMGALSSWAMLNLVHHMMVQFIAYHLGKVHKGVWYKEYIILGDDLVLFEKDVADRYLSLCKQLGVSINLSKSIISETKPVLEFAKRTSLNGKDVSALPAKELLSTNNFFGRLALTTRLIENSWGSDMFRVLTIGNMKKNSTRIDLIYPLVGYLTQLYQKGIIPLSYVLSLITNKDKPLSFFGRNINWMSPKIISKVVKNYMRDKVIKKDSLPVRERFYAAYNSIIFKNILIHRVNSLTTKIKNIDVQTNRINLLDHLITSPELETWYKNQSSSLELVKPLTKRWYWNEPSFKKFKDMFIEIAPLADVFFVSNNQSIPSIRLLRQGLDIDLIRGKGFSFNTLKYDWLYLNEFNGPKETLKDYYNSQRFVDLTLEKLLSNLSEVQNCVRNLLFYEPDLAENKEKLDNPLKVLDFIKDIHNPKFKVKSDFVKFDGNYIEAEAPVDVSPGFKPKFDFGSKAKKFNISIF</sequence>
<dbReference type="GO" id="GO:0003968">
    <property type="term" value="F:RNA-directed RNA polymerase activity"/>
    <property type="evidence" value="ECO:0007669"/>
    <property type="project" value="UniProtKB-KW"/>
</dbReference>